<accession>A0A3R9ZUA8</accession>
<dbReference type="AlphaFoldDB" id="A0A3R9ZUA8"/>
<comment type="caution">
    <text evidence="6">The sequence shown here is derived from an EMBL/GenBank/DDBJ whole genome shotgun (WGS) entry which is preliminary data.</text>
</comment>
<dbReference type="InterPro" id="IPR058163">
    <property type="entry name" value="LysR-type_TF_proteobact-type"/>
</dbReference>
<dbReference type="Pfam" id="PF00126">
    <property type="entry name" value="HTH_1"/>
    <property type="match status" value="1"/>
</dbReference>
<evidence type="ECO:0000256" key="1">
    <source>
        <dbReference type="ARBA" id="ARBA00009437"/>
    </source>
</evidence>
<keyword evidence="7" id="KW-1185">Reference proteome</keyword>
<evidence type="ECO:0000313" key="7">
    <source>
        <dbReference type="Proteomes" id="UP000278398"/>
    </source>
</evidence>
<dbReference type="InterPro" id="IPR005119">
    <property type="entry name" value="LysR_subst-bd"/>
</dbReference>
<keyword evidence="4" id="KW-0804">Transcription</keyword>
<dbReference type="PRINTS" id="PR00039">
    <property type="entry name" value="HTHLYSR"/>
</dbReference>
<dbReference type="InterPro" id="IPR036390">
    <property type="entry name" value="WH_DNA-bd_sf"/>
</dbReference>
<protein>
    <submittedName>
        <fullName evidence="6">LysR family transcriptional regulator</fullName>
    </submittedName>
</protein>
<dbReference type="Pfam" id="PF03466">
    <property type="entry name" value="LysR_substrate"/>
    <property type="match status" value="1"/>
</dbReference>
<dbReference type="PROSITE" id="PS50931">
    <property type="entry name" value="HTH_LYSR"/>
    <property type="match status" value="1"/>
</dbReference>
<evidence type="ECO:0000313" key="6">
    <source>
        <dbReference type="EMBL" id="RST87902.1"/>
    </source>
</evidence>
<dbReference type="Gene3D" id="3.40.190.290">
    <property type="match status" value="1"/>
</dbReference>
<dbReference type="OrthoDB" id="9798121at2"/>
<dbReference type="SUPFAM" id="SSF46785">
    <property type="entry name" value="Winged helix' DNA-binding domain"/>
    <property type="match status" value="1"/>
</dbReference>
<reference evidence="6 7" key="1">
    <citation type="submission" date="2018-12" db="EMBL/GenBank/DDBJ databases">
        <title>Mesorhizobium carbonis sp. nov., isolated from coal mine water.</title>
        <authorList>
            <person name="Xin W."/>
            <person name="Xu Z."/>
            <person name="Xiang F."/>
            <person name="Zhang J."/>
            <person name="Xi L."/>
            <person name="Liu J."/>
        </authorList>
    </citation>
    <scope>NUCLEOTIDE SEQUENCE [LARGE SCALE GENOMIC DNA]</scope>
    <source>
        <strain evidence="6 7">B2.3</strain>
    </source>
</reference>
<evidence type="ECO:0000256" key="2">
    <source>
        <dbReference type="ARBA" id="ARBA00023015"/>
    </source>
</evidence>
<feature type="domain" description="HTH lysR-type" evidence="5">
    <location>
        <begin position="5"/>
        <end position="62"/>
    </location>
</feature>
<dbReference type="SUPFAM" id="SSF53850">
    <property type="entry name" value="Periplasmic binding protein-like II"/>
    <property type="match status" value="1"/>
</dbReference>
<proteinExistence type="inferred from homology"/>
<evidence type="ECO:0000256" key="3">
    <source>
        <dbReference type="ARBA" id="ARBA00023125"/>
    </source>
</evidence>
<dbReference type="PANTHER" id="PTHR30537">
    <property type="entry name" value="HTH-TYPE TRANSCRIPTIONAL REGULATOR"/>
    <property type="match status" value="1"/>
</dbReference>
<organism evidence="6 7">
    <name type="scientific">Aquibium carbonis</name>
    <dbReference type="NCBI Taxonomy" id="2495581"/>
    <lineage>
        <taxon>Bacteria</taxon>
        <taxon>Pseudomonadati</taxon>
        <taxon>Pseudomonadota</taxon>
        <taxon>Alphaproteobacteria</taxon>
        <taxon>Hyphomicrobiales</taxon>
        <taxon>Phyllobacteriaceae</taxon>
        <taxon>Aquibium</taxon>
    </lineage>
</organism>
<name>A0A3R9ZUA8_9HYPH</name>
<dbReference type="GO" id="GO:0006351">
    <property type="term" value="P:DNA-templated transcription"/>
    <property type="evidence" value="ECO:0007669"/>
    <property type="project" value="TreeGrafter"/>
</dbReference>
<keyword evidence="2" id="KW-0805">Transcription regulation</keyword>
<keyword evidence="3" id="KW-0238">DNA-binding</keyword>
<evidence type="ECO:0000256" key="4">
    <source>
        <dbReference type="ARBA" id="ARBA00023163"/>
    </source>
</evidence>
<comment type="similarity">
    <text evidence="1">Belongs to the LysR transcriptional regulatory family.</text>
</comment>
<dbReference type="Gene3D" id="1.10.10.10">
    <property type="entry name" value="Winged helix-like DNA-binding domain superfamily/Winged helix DNA-binding domain"/>
    <property type="match status" value="1"/>
</dbReference>
<dbReference type="Proteomes" id="UP000278398">
    <property type="component" value="Unassembled WGS sequence"/>
</dbReference>
<dbReference type="GO" id="GO:0043565">
    <property type="term" value="F:sequence-specific DNA binding"/>
    <property type="evidence" value="ECO:0007669"/>
    <property type="project" value="TreeGrafter"/>
</dbReference>
<dbReference type="EMBL" id="RWKW01000008">
    <property type="protein sequence ID" value="RST87902.1"/>
    <property type="molecule type" value="Genomic_DNA"/>
</dbReference>
<dbReference type="PANTHER" id="PTHR30537:SF3">
    <property type="entry name" value="TRANSCRIPTIONAL REGULATORY PROTEIN"/>
    <property type="match status" value="1"/>
</dbReference>
<dbReference type="RefSeq" id="WP_126698018.1">
    <property type="nucleotide sequence ID" value="NZ_RWKW01000008.1"/>
</dbReference>
<dbReference type="GO" id="GO:0003700">
    <property type="term" value="F:DNA-binding transcription factor activity"/>
    <property type="evidence" value="ECO:0007669"/>
    <property type="project" value="InterPro"/>
</dbReference>
<dbReference type="InterPro" id="IPR036388">
    <property type="entry name" value="WH-like_DNA-bd_sf"/>
</dbReference>
<dbReference type="InterPro" id="IPR000847">
    <property type="entry name" value="LysR_HTH_N"/>
</dbReference>
<sequence>MSTSIEWDDQRVFLAVLEEGSLSAAARKLGLSHPTVRSRIEALEKGLGTVLFTRSVNGLTPTETAEALRGPARAMAMASELFVRQASSSVGEVAGTVRISVPEFMGIEVMPAMLARLREAHPGVRIELSLSNAPADLLAQEVDVAVRTVAPRQEALVARKVAAIPLGLFASRRYVARRGAPASLAELAAHDLIGPDRNRSDLALAARFGPALNRERLVLRTDSHPAQTAAARAGVGIAVAQVPVGEGDPDLVRILPEIEVAVLETWIVTHENLARVSRVRAVFDSLVESFGAMARQK</sequence>
<gene>
    <name evidence="6" type="ORF">EJC49_03190</name>
</gene>
<evidence type="ECO:0000259" key="5">
    <source>
        <dbReference type="PROSITE" id="PS50931"/>
    </source>
</evidence>